<dbReference type="FunCoup" id="A0A0M8KAW4">
    <property type="interactions" value="328"/>
</dbReference>
<organism evidence="13 14">
    <name type="scientific">Ardenticatena maritima</name>
    <dbReference type="NCBI Taxonomy" id="872965"/>
    <lineage>
        <taxon>Bacteria</taxon>
        <taxon>Bacillati</taxon>
        <taxon>Chloroflexota</taxon>
        <taxon>Ardenticatenia</taxon>
        <taxon>Ardenticatenales</taxon>
        <taxon>Ardenticatenaceae</taxon>
        <taxon>Ardenticatena</taxon>
    </lineage>
</organism>
<dbReference type="SUPFAM" id="SSF52317">
    <property type="entry name" value="Class I glutamine amidotransferase-like"/>
    <property type="match status" value="1"/>
</dbReference>
<dbReference type="GO" id="GO:0016829">
    <property type="term" value="F:lyase activity"/>
    <property type="evidence" value="ECO:0007669"/>
    <property type="project" value="UniProtKB-KW"/>
</dbReference>
<evidence type="ECO:0000256" key="5">
    <source>
        <dbReference type="ARBA" id="ARBA00022962"/>
    </source>
</evidence>
<keyword evidence="6 10" id="KW-0368">Histidine biosynthesis</keyword>
<keyword evidence="7 10" id="KW-0456">Lyase</keyword>
<evidence type="ECO:0000256" key="8">
    <source>
        <dbReference type="ARBA" id="ARBA00047838"/>
    </source>
</evidence>
<keyword evidence="3 10" id="KW-0028">Amino-acid biosynthesis</keyword>
<reference evidence="14" key="2">
    <citation type="submission" date="2015-08" db="EMBL/GenBank/DDBJ databases">
        <title>Draft Genome Sequence of a Heterotrophic Facultative Anaerobic Bacterium Ardenticatena maritima Strain 110S.</title>
        <authorList>
            <person name="Kawaichi S."/>
            <person name="Yoshida T."/>
            <person name="Sako Y."/>
            <person name="Nakamura R."/>
        </authorList>
    </citation>
    <scope>NUCLEOTIDE SEQUENCE [LARGE SCALE GENOMIC DNA]</scope>
    <source>
        <strain evidence="14">110S</strain>
    </source>
</reference>
<gene>
    <name evidence="10 13" type="primary">hisH</name>
    <name evidence="13" type="ORF">ARMA_2904</name>
</gene>
<evidence type="ECO:0000256" key="2">
    <source>
        <dbReference type="ARBA" id="ARBA00011152"/>
    </source>
</evidence>
<dbReference type="InterPro" id="IPR017926">
    <property type="entry name" value="GATASE"/>
</dbReference>
<dbReference type="EMBL" id="BBZA01000265">
    <property type="protein sequence ID" value="GAP64481.1"/>
    <property type="molecule type" value="Genomic_DNA"/>
</dbReference>
<dbReference type="STRING" id="872965.SE16_05910"/>
<sequence>MQHMTPITIVDYGAGNLRTVQRAFEYVGAEAHITGDPDVVRQARKLVLPGVGAFGKAMERLRATHLDEAIRERVAEGVPLLGICLGLQLLFDESEELGRHEGLHLLPGRVRKFDISLKIPHIGWNEVRIQREHPLVQGIAPGQFGYFVHSFYVDPADPEVVLATSDYEIEFACICARDHVMGIQFHPEKSQELGLALLRNFATFGE</sequence>
<feature type="active site" evidence="10 11">
    <location>
        <position position="188"/>
    </location>
</feature>
<comment type="caution">
    <text evidence="13">The sequence shown here is derived from an EMBL/GenBank/DDBJ whole genome shotgun (WGS) entry which is preliminary data.</text>
</comment>
<evidence type="ECO:0000256" key="4">
    <source>
        <dbReference type="ARBA" id="ARBA00022801"/>
    </source>
</evidence>
<dbReference type="CDD" id="cd01748">
    <property type="entry name" value="GATase1_IGP_Synthase"/>
    <property type="match status" value="1"/>
</dbReference>
<protein>
    <recommendedName>
        <fullName evidence="10">Imidazole glycerol phosphate synthase subunit HisH</fullName>
        <ecNumber evidence="10">4.3.2.10</ecNumber>
    </recommendedName>
    <alternativeName>
        <fullName evidence="10">IGP synthase glutaminase subunit</fullName>
        <ecNumber evidence="10">3.5.1.2</ecNumber>
    </alternativeName>
    <alternativeName>
        <fullName evidence="10">IGP synthase subunit HisH</fullName>
    </alternativeName>
    <alternativeName>
        <fullName evidence="10">ImGP synthase subunit HisH</fullName>
        <shortName evidence="10">IGPS subunit HisH</shortName>
    </alternativeName>
</protein>
<accession>A0A0M8KAW4</accession>
<dbReference type="GO" id="GO:0004359">
    <property type="term" value="F:glutaminase activity"/>
    <property type="evidence" value="ECO:0007669"/>
    <property type="project" value="UniProtKB-EC"/>
</dbReference>
<evidence type="ECO:0000256" key="7">
    <source>
        <dbReference type="ARBA" id="ARBA00023239"/>
    </source>
</evidence>
<evidence type="ECO:0000256" key="6">
    <source>
        <dbReference type="ARBA" id="ARBA00023102"/>
    </source>
</evidence>
<comment type="catalytic activity">
    <reaction evidence="8 10">
        <text>5-[(5-phospho-1-deoxy-D-ribulos-1-ylimino)methylamino]-1-(5-phospho-beta-D-ribosyl)imidazole-4-carboxamide + L-glutamine = D-erythro-1-(imidazol-4-yl)glycerol 3-phosphate + 5-amino-1-(5-phospho-beta-D-ribosyl)imidazole-4-carboxamide + L-glutamate + H(+)</text>
        <dbReference type="Rhea" id="RHEA:24793"/>
        <dbReference type="ChEBI" id="CHEBI:15378"/>
        <dbReference type="ChEBI" id="CHEBI:29985"/>
        <dbReference type="ChEBI" id="CHEBI:58278"/>
        <dbReference type="ChEBI" id="CHEBI:58359"/>
        <dbReference type="ChEBI" id="CHEBI:58475"/>
        <dbReference type="ChEBI" id="CHEBI:58525"/>
        <dbReference type="EC" id="4.3.2.10"/>
    </reaction>
</comment>
<dbReference type="InterPro" id="IPR010139">
    <property type="entry name" value="Imidazole-glycPsynth_HisH"/>
</dbReference>
<comment type="subunit">
    <text evidence="2 10">Heterodimer of HisH and HisF.</text>
</comment>
<comment type="catalytic activity">
    <reaction evidence="9 10">
        <text>L-glutamine + H2O = L-glutamate + NH4(+)</text>
        <dbReference type="Rhea" id="RHEA:15889"/>
        <dbReference type="ChEBI" id="CHEBI:15377"/>
        <dbReference type="ChEBI" id="CHEBI:28938"/>
        <dbReference type="ChEBI" id="CHEBI:29985"/>
        <dbReference type="ChEBI" id="CHEBI:58359"/>
        <dbReference type="EC" id="3.5.1.2"/>
    </reaction>
</comment>
<evidence type="ECO:0000259" key="12">
    <source>
        <dbReference type="Pfam" id="PF00117"/>
    </source>
</evidence>
<evidence type="ECO:0000256" key="10">
    <source>
        <dbReference type="HAMAP-Rule" id="MF_00278"/>
    </source>
</evidence>
<dbReference type="EC" id="3.5.1.2" evidence="10"/>
<keyword evidence="14" id="KW-1185">Reference proteome</keyword>
<dbReference type="PANTHER" id="PTHR42701:SF1">
    <property type="entry name" value="IMIDAZOLE GLYCEROL PHOSPHATE SYNTHASE SUBUNIT HISH"/>
    <property type="match status" value="1"/>
</dbReference>
<name>A0A0M8KAW4_9CHLR</name>
<keyword evidence="5 10" id="KW-0315">Glutamine amidotransferase</keyword>
<comment type="subcellular location">
    <subcellularLocation>
        <location evidence="10">Cytoplasm</location>
    </subcellularLocation>
</comment>
<dbReference type="GO" id="GO:0005737">
    <property type="term" value="C:cytoplasm"/>
    <property type="evidence" value="ECO:0007669"/>
    <property type="project" value="UniProtKB-SubCell"/>
</dbReference>
<evidence type="ECO:0000256" key="11">
    <source>
        <dbReference type="PIRSR" id="PIRSR000495-1"/>
    </source>
</evidence>
<dbReference type="HAMAP" id="MF_00278">
    <property type="entry name" value="HisH"/>
    <property type="match status" value="1"/>
</dbReference>
<feature type="active site" evidence="10 11">
    <location>
        <position position="186"/>
    </location>
</feature>
<dbReference type="EC" id="4.3.2.10" evidence="10"/>
<dbReference type="UniPathway" id="UPA00031">
    <property type="reaction ID" value="UER00010"/>
</dbReference>
<keyword evidence="4 10" id="KW-0378">Hydrolase</keyword>
<reference evidence="13 14" key="1">
    <citation type="journal article" date="2015" name="Genome Announc.">
        <title>Draft Genome Sequence of a Heterotrophic Facultative Anaerobic Thermophilic Bacterium, Ardenticatena maritima Strain 110ST.</title>
        <authorList>
            <person name="Kawaichi S."/>
            <person name="Yoshida T."/>
            <person name="Sako Y."/>
            <person name="Nakamura R."/>
        </authorList>
    </citation>
    <scope>NUCLEOTIDE SEQUENCE [LARGE SCALE GENOMIC DNA]</scope>
    <source>
        <strain evidence="13 14">110S</strain>
    </source>
</reference>
<dbReference type="NCBIfam" id="TIGR01855">
    <property type="entry name" value="IMP_synth_hisH"/>
    <property type="match status" value="1"/>
</dbReference>
<dbReference type="Proteomes" id="UP000037784">
    <property type="component" value="Unassembled WGS sequence"/>
</dbReference>
<dbReference type="Gene3D" id="3.40.50.880">
    <property type="match status" value="1"/>
</dbReference>
<dbReference type="AlphaFoldDB" id="A0A0M8KAW4"/>
<dbReference type="GO" id="GO:0000105">
    <property type="term" value="P:L-histidine biosynthetic process"/>
    <property type="evidence" value="ECO:0007669"/>
    <property type="project" value="UniProtKB-UniRule"/>
</dbReference>
<dbReference type="InParanoid" id="A0A0M8KAW4"/>
<dbReference type="PIRSF" id="PIRSF000495">
    <property type="entry name" value="Amidotransf_hisH"/>
    <property type="match status" value="1"/>
</dbReference>
<feature type="active site" description="Nucleophile" evidence="10 11">
    <location>
        <position position="84"/>
    </location>
</feature>
<keyword evidence="10" id="KW-0963">Cytoplasm</keyword>
<comment type="pathway">
    <text evidence="1 10">Amino-acid biosynthesis; L-histidine biosynthesis; L-histidine from 5-phospho-alpha-D-ribose 1-diphosphate: step 5/9.</text>
</comment>
<evidence type="ECO:0000313" key="14">
    <source>
        <dbReference type="Proteomes" id="UP000037784"/>
    </source>
</evidence>
<dbReference type="Pfam" id="PF00117">
    <property type="entry name" value="GATase"/>
    <property type="match status" value="1"/>
</dbReference>
<proteinExistence type="inferred from homology"/>
<keyword evidence="13" id="KW-0808">Transferase</keyword>
<feature type="domain" description="Glutamine amidotransferase" evidence="12">
    <location>
        <begin position="9"/>
        <end position="201"/>
    </location>
</feature>
<dbReference type="GO" id="GO:0000107">
    <property type="term" value="F:imidazoleglycerol-phosphate synthase activity"/>
    <property type="evidence" value="ECO:0007669"/>
    <property type="project" value="UniProtKB-UniRule"/>
</dbReference>
<dbReference type="PROSITE" id="PS51273">
    <property type="entry name" value="GATASE_TYPE_1"/>
    <property type="match status" value="1"/>
</dbReference>
<evidence type="ECO:0000313" key="13">
    <source>
        <dbReference type="EMBL" id="GAP64481.1"/>
    </source>
</evidence>
<evidence type="ECO:0000256" key="3">
    <source>
        <dbReference type="ARBA" id="ARBA00022605"/>
    </source>
</evidence>
<evidence type="ECO:0000256" key="9">
    <source>
        <dbReference type="ARBA" id="ARBA00049534"/>
    </source>
</evidence>
<dbReference type="InterPro" id="IPR029062">
    <property type="entry name" value="Class_I_gatase-like"/>
</dbReference>
<evidence type="ECO:0000256" key="1">
    <source>
        <dbReference type="ARBA" id="ARBA00005091"/>
    </source>
</evidence>
<dbReference type="PANTHER" id="PTHR42701">
    <property type="entry name" value="IMIDAZOLE GLYCEROL PHOSPHATE SYNTHASE SUBUNIT HISH"/>
    <property type="match status" value="1"/>
</dbReference>
<comment type="function">
    <text evidence="10">IGPS catalyzes the conversion of PRFAR and glutamine to IGP, AICAR and glutamate. The HisH subunit catalyzes the hydrolysis of glutamine to glutamate and ammonia as part of the synthesis of IGP and AICAR. The resulting ammonia molecule is channeled to the active site of HisF.</text>
</comment>
<dbReference type="RefSeq" id="WP_200907491.1">
    <property type="nucleotide sequence ID" value="NZ_BBZA01000265.1"/>
</dbReference>